<dbReference type="EMBL" id="AKKL01000007">
    <property type="protein sequence ID" value="EKT64611.1"/>
    <property type="molecule type" value="Genomic_DNA"/>
</dbReference>
<dbReference type="Proteomes" id="UP000009336">
    <property type="component" value="Unassembled WGS sequence"/>
</dbReference>
<dbReference type="RefSeq" id="WP_008910527.1">
    <property type="nucleotide sequence ID" value="NZ_KB233222.1"/>
</dbReference>
<name>K8WXF8_9GAMM</name>
<dbReference type="STRING" id="1141662.OOA_02402"/>
<sequence length="189" mass="22012">MKKDEILIPAFELDINTLEHVQQLAGRKFFNQELLINFNGLGYQVAREQEIVELSIDHIGIKGSFYILYPDLQRMLGVNIKLLSKEYVEYIFTRNMGAYGIQFYRFVNEDKIQQLPLLMSGITKFQEVQCSIYFQANKLMIDSNFLSSRQCHWPRTLSLSLDFKLSELTVSVNKISELSDEDLVLLSNR</sequence>
<gene>
    <name evidence="1" type="ORF">OOA_02402</name>
</gene>
<protein>
    <submittedName>
        <fullName evidence="1">Uncharacterized protein</fullName>
    </submittedName>
</protein>
<dbReference type="AlphaFoldDB" id="K8WXF8"/>
<dbReference type="eggNOG" id="ENOG5033IBF">
    <property type="taxonomic scope" value="Bacteria"/>
</dbReference>
<organism evidence="1 2">
    <name type="scientific">Providencia burhodogranariea DSM 19968</name>
    <dbReference type="NCBI Taxonomy" id="1141662"/>
    <lineage>
        <taxon>Bacteria</taxon>
        <taxon>Pseudomonadati</taxon>
        <taxon>Pseudomonadota</taxon>
        <taxon>Gammaproteobacteria</taxon>
        <taxon>Enterobacterales</taxon>
        <taxon>Morganellaceae</taxon>
        <taxon>Providencia</taxon>
    </lineage>
</organism>
<comment type="caution">
    <text evidence="1">The sequence shown here is derived from an EMBL/GenBank/DDBJ whole genome shotgun (WGS) entry which is preliminary data.</text>
</comment>
<dbReference type="HOGENOM" id="CLU_123321_0_0_6"/>
<evidence type="ECO:0000313" key="1">
    <source>
        <dbReference type="EMBL" id="EKT64611.1"/>
    </source>
</evidence>
<evidence type="ECO:0000313" key="2">
    <source>
        <dbReference type="Proteomes" id="UP000009336"/>
    </source>
</evidence>
<keyword evidence="2" id="KW-1185">Reference proteome</keyword>
<accession>K8WXF8</accession>
<dbReference type="OrthoDB" id="6457565at2"/>
<reference evidence="1 2" key="1">
    <citation type="journal article" date="2012" name="BMC Genomics">
        <title>Comparative genomics of bacteria in the genus Providencia isolated from wild Drosophila melanogaster.</title>
        <authorList>
            <person name="Galac M.R."/>
            <person name="Lazzaro B.P."/>
        </authorList>
    </citation>
    <scope>NUCLEOTIDE SEQUENCE [LARGE SCALE GENOMIC DNA]</scope>
    <source>
        <strain evidence="1 2">DSM 19968</strain>
    </source>
</reference>
<proteinExistence type="predicted"/>
<dbReference type="PATRIC" id="fig|1141662.3.peg.484"/>